<comment type="caution">
    <text evidence="2">The sequence shown here is derived from an EMBL/GenBank/DDBJ whole genome shotgun (WGS) entry which is preliminary data.</text>
</comment>
<dbReference type="Gene3D" id="3.30.720.120">
    <property type="match status" value="1"/>
</dbReference>
<dbReference type="PANTHER" id="PTHR34109">
    <property type="entry name" value="BNAUNNG04460D PROTEIN-RELATED"/>
    <property type="match status" value="1"/>
</dbReference>
<reference evidence="2 3" key="1">
    <citation type="submission" date="2020-04" db="EMBL/GenBank/DDBJ databases">
        <title>Massilia sp. nov., a cold adapted bacteria isolated from Arctic soil.</title>
        <authorList>
            <person name="Son J."/>
            <person name="Ka J.-O."/>
        </authorList>
    </citation>
    <scope>NUCLEOTIDE SEQUENCE [LARGE SCALE GENOMIC DNA]</scope>
    <source>
        <strain evidence="2 3">ML15P13</strain>
    </source>
</reference>
<feature type="domain" description="VOC" evidence="1">
    <location>
        <begin position="14"/>
        <end position="139"/>
    </location>
</feature>
<dbReference type="Pfam" id="PF00903">
    <property type="entry name" value="Glyoxalase"/>
    <property type="match status" value="1"/>
</dbReference>
<proteinExistence type="predicted"/>
<dbReference type="SUPFAM" id="SSF54593">
    <property type="entry name" value="Glyoxalase/Bleomycin resistance protein/Dihydroxybiphenyl dioxygenase"/>
    <property type="match status" value="1"/>
</dbReference>
<evidence type="ECO:0000259" key="1">
    <source>
        <dbReference type="PROSITE" id="PS51819"/>
    </source>
</evidence>
<dbReference type="RefSeq" id="WP_171081208.1">
    <property type="nucleotide sequence ID" value="NZ_JABAIV010000001.1"/>
</dbReference>
<name>A0A7Y2JWE0_9BURK</name>
<protein>
    <submittedName>
        <fullName evidence="2">VOC family protein</fullName>
    </submittedName>
</protein>
<evidence type="ECO:0000313" key="3">
    <source>
        <dbReference type="Proteomes" id="UP000533905"/>
    </source>
</evidence>
<dbReference type="PANTHER" id="PTHR34109:SF1">
    <property type="entry name" value="VOC DOMAIN-CONTAINING PROTEIN"/>
    <property type="match status" value="1"/>
</dbReference>
<dbReference type="Proteomes" id="UP000533905">
    <property type="component" value="Unassembled WGS sequence"/>
</dbReference>
<dbReference type="Gene3D" id="3.30.720.110">
    <property type="match status" value="1"/>
</dbReference>
<dbReference type="InterPro" id="IPR004360">
    <property type="entry name" value="Glyas_Fos-R_dOase_dom"/>
</dbReference>
<dbReference type="CDD" id="cd07246">
    <property type="entry name" value="VOC_like"/>
    <property type="match status" value="1"/>
</dbReference>
<dbReference type="PROSITE" id="PS51819">
    <property type="entry name" value="VOC"/>
    <property type="match status" value="1"/>
</dbReference>
<dbReference type="AlphaFoldDB" id="A0A7Y2JWE0"/>
<keyword evidence="3" id="KW-1185">Reference proteome</keyword>
<accession>A0A7Y2JWE0</accession>
<dbReference type="EMBL" id="JABAIV010000001">
    <property type="protein sequence ID" value="NNG22130.1"/>
    <property type="molecule type" value="Genomic_DNA"/>
</dbReference>
<sequence>MNAPQTNVKPVEDGMHTVTPHLVCAGAADAIEFYERAFGAEEVMRLPGPGGLLAHAAVRIGDSMVMLMDEFPDWDATGPAALGGSPVTIHLAVPDVDRWFERAVEAGAKARMAPADMFWGDRYGVVEDPFGHRWSMATHIRDVSPDEMAQAMQQGMQQGRPEGQ</sequence>
<gene>
    <name evidence="2" type="ORF">HGB41_03840</name>
</gene>
<organism evidence="2 3">
    <name type="scientific">Telluria aromaticivorans</name>
    <dbReference type="NCBI Taxonomy" id="2725995"/>
    <lineage>
        <taxon>Bacteria</taxon>
        <taxon>Pseudomonadati</taxon>
        <taxon>Pseudomonadota</taxon>
        <taxon>Betaproteobacteria</taxon>
        <taxon>Burkholderiales</taxon>
        <taxon>Oxalobacteraceae</taxon>
        <taxon>Telluria group</taxon>
        <taxon>Telluria</taxon>
    </lineage>
</organism>
<evidence type="ECO:0000313" key="2">
    <source>
        <dbReference type="EMBL" id="NNG22130.1"/>
    </source>
</evidence>
<dbReference type="InterPro" id="IPR029068">
    <property type="entry name" value="Glyas_Bleomycin-R_OHBP_Dase"/>
</dbReference>
<dbReference type="InterPro" id="IPR037523">
    <property type="entry name" value="VOC_core"/>
</dbReference>